<dbReference type="SUPFAM" id="SSF56784">
    <property type="entry name" value="HAD-like"/>
    <property type="match status" value="1"/>
</dbReference>
<dbReference type="Gene3D" id="3.40.50.1000">
    <property type="entry name" value="HAD superfamily/HAD-like"/>
    <property type="match status" value="1"/>
</dbReference>
<evidence type="ECO:0000256" key="5">
    <source>
        <dbReference type="ARBA" id="ARBA00022692"/>
    </source>
</evidence>
<evidence type="ECO:0000256" key="4">
    <source>
        <dbReference type="ARBA" id="ARBA00022568"/>
    </source>
</evidence>
<evidence type="ECO:0000256" key="1">
    <source>
        <dbReference type="ARBA" id="ARBA00004141"/>
    </source>
</evidence>
<dbReference type="PRINTS" id="PR00121">
    <property type="entry name" value="NAKATPASE"/>
</dbReference>
<organism evidence="17 18">
    <name type="scientific">Babesia duncani</name>
    <dbReference type="NCBI Taxonomy" id="323732"/>
    <lineage>
        <taxon>Eukaryota</taxon>
        <taxon>Sar</taxon>
        <taxon>Alveolata</taxon>
        <taxon>Apicomplexa</taxon>
        <taxon>Aconoidasida</taxon>
        <taxon>Piroplasmida</taxon>
        <taxon>Babesiidae</taxon>
        <taxon>Babesia</taxon>
    </lineage>
</organism>
<dbReference type="GO" id="GO:0005388">
    <property type="term" value="F:P-type calcium transporter activity"/>
    <property type="evidence" value="ECO:0007669"/>
    <property type="project" value="UniProtKB-EC"/>
</dbReference>
<feature type="transmembrane region" description="Helical" evidence="15">
    <location>
        <begin position="305"/>
        <end position="331"/>
    </location>
</feature>
<evidence type="ECO:0000256" key="7">
    <source>
        <dbReference type="ARBA" id="ARBA00022837"/>
    </source>
</evidence>
<dbReference type="EMBL" id="JALLKP010000004">
    <property type="protein sequence ID" value="KAK2195575.1"/>
    <property type="molecule type" value="Genomic_DNA"/>
</dbReference>
<proteinExistence type="inferred from homology"/>
<evidence type="ECO:0000256" key="13">
    <source>
        <dbReference type="ARBA" id="ARBA00023136"/>
    </source>
</evidence>
<evidence type="ECO:0000259" key="16">
    <source>
        <dbReference type="SMART" id="SM00831"/>
    </source>
</evidence>
<keyword evidence="10" id="KW-1278">Translocase</keyword>
<evidence type="ECO:0000256" key="11">
    <source>
        <dbReference type="ARBA" id="ARBA00022989"/>
    </source>
</evidence>
<keyword evidence="11 15" id="KW-1133">Transmembrane helix</keyword>
<dbReference type="EC" id="7.2.2.10" evidence="2"/>
<dbReference type="Proteomes" id="UP001214638">
    <property type="component" value="Unassembled WGS sequence"/>
</dbReference>
<keyword evidence="3" id="KW-0813">Transport</keyword>
<dbReference type="Pfam" id="PF08282">
    <property type="entry name" value="Hydrolase_3"/>
    <property type="match status" value="1"/>
</dbReference>
<keyword evidence="18" id="KW-1185">Reference proteome</keyword>
<dbReference type="SFLD" id="SFLDG00002">
    <property type="entry name" value="C1.7:_P-type_atpase_like"/>
    <property type="match status" value="1"/>
</dbReference>
<keyword evidence="12" id="KW-0406">Ion transport</keyword>
<evidence type="ECO:0000256" key="2">
    <source>
        <dbReference type="ARBA" id="ARBA00012790"/>
    </source>
</evidence>
<dbReference type="Gene3D" id="3.40.1110.10">
    <property type="entry name" value="Calcium-transporting ATPase, cytoplasmic domain N"/>
    <property type="match status" value="1"/>
</dbReference>
<evidence type="ECO:0000313" key="18">
    <source>
        <dbReference type="Proteomes" id="UP001214638"/>
    </source>
</evidence>
<feature type="transmembrane region" description="Helical" evidence="15">
    <location>
        <begin position="939"/>
        <end position="960"/>
    </location>
</feature>
<dbReference type="Gene3D" id="2.70.150.10">
    <property type="entry name" value="Calcium-transporting ATPase, cytoplasmic transduction domain A"/>
    <property type="match status" value="1"/>
</dbReference>
<dbReference type="PROSITE" id="PS00154">
    <property type="entry name" value="ATPASE_E1_E2"/>
    <property type="match status" value="1"/>
</dbReference>
<dbReference type="SUPFAM" id="SSF81653">
    <property type="entry name" value="Calcium ATPase, transduction domain A"/>
    <property type="match status" value="1"/>
</dbReference>
<keyword evidence="13 15" id="KW-0472">Membrane</keyword>
<dbReference type="FunFam" id="1.20.1110.10:FF:000037">
    <property type="entry name" value="Calcium-transporting ATPase, putative"/>
    <property type="match status" value="1"/>
</dbReference>
<dbReference type="FunFam" id="2.70.150.10:FF:000014">
    <property type="entry name" value="Calcium-transporting ATPase, putative"/>
    <property type="match status" value="1"/>
</dbReference>
<feature type="transmembrane region" description="Helical" evidence="15">
    <location>
        <begin position="69"/>
        <end position="87"/>
    </location>
</feature>
<accession>A0AAD9PIM2</accession>
<feature type="domain" description="Cation-transporting P-type ATPase N-terminal" evidence="16">
    <location>
        <begin position="12"/>
        <end position="86"/>
    </location>
</feature>
<feature type="transmembrane region" description="Helical" evidence="15">
    <location>
        <begin position="267"/>
        <end position="285"/>
    </location>
</feature>
<evidence type="ECO:0000256" key="6">
    <source>
        <dbReference type="ARBA" id="ARBA00022741"/>
    </source>
</evidence>
<dbReference type="InterPro" id="IPR001757">
    <property type="entry name" value="P_typ_ATPase"/>
</dbReference>
<dbReference type="InterPro" id="IPR008250">
    <property type="entry name" value="ATPase_P-typ_transduc_dom_A_sf"/>
</dbReference>
<dbReference type="InterPro" id="IPR023298">
    <property type="entry name" value="ATPase_P-typ_TM_dom_sf"/>
</dbReference>
<keyword evidence="9" id="KW-0460">Magnesium</keyword>
<dbReference type="InterPro" id="IPR023214">
    <property type="entry name" value="HAD_sf"/>
</dbReference>
<name>A0AAD9PIM2_9APIC</name>
<sequence>MCDKVQLPLFSNPHTAEASEILDYYKVSLERGLSDEDVAKNRRWYGAHVLLEQKKVSIFELLCAQFDDLLVRILLVAALASFVLTSFDGGDFDLGAYIEPLVILVILLLNAIVGVWQEANAEKALDALQKLQPVQTSCLRNGQWVTLDTFELVVGDVVRVKSGDKVPSDMRIIKITSTSLAVEQSQLTGESTNVSKTSQALLKSMEKCGIQDKKNMLFSATTVSYGSAICVVVATGMATEIGAIQLAVMEAAKLNTTTPLQEMLNDFGATLSKAISGICVLVWVINIRNFSDSVHGGTLRGCIYYFKIAIALAVAAIPEGLPAVITTCLALGTRKMAKRNAIVRKLPSVETLGCTSVICTDKTGTLTTNKMCPVEMALVIDSRLQTFNFCPDTETILVDGKEFKTPFTRVVDYVAACASLCNDASIINGRQGEPTEIALLNLVDKIGRAKSIESLHAKILEKSQRMATLEFCRDRKIMSVLATCEAIEGVSVFSKGAPECLLERCTKFCSADGRVLTMDQKMKMKISAEIARMATDSLRTLGLAYRPNAQSDVDLYKVKSLDLNMCEGSPAFFGDIEQDLIFLGLCGIIDPPRPNVRDAILSCKSAGIRVIMITGDNKLTADAIARKVGIFPDDWTSTDTDKYYSFTGKEFENLSQQKQRMVLSGEAIVFSRTEPRHKQEIVNVLKGLGETVAMTGDGVNDAPALKAADIGVAMGISGTEVAKEASDMVLADDNFQTIVAAIEEGRSIYCNMKAFIRYMISSNVGEVVSIFLTAALGIPEGLLPVQLLWVNLVTDGPPATALGFNPPDADIMLKPPRVKDERLIDGWTLFRYLVIGSYVGIATVGIFIWYFVFGTSPTDGNTLVPLSILANWSECHDWHDFHANRIFNMTSDPCTYFTLGKIKASTLSLTTLVVLEMLNAYNALSEECSLLQMPPWTNLYLVFATSLSMTIHCIILYVPALAKIFGVVPLDAHDWIAVLVWSAPILVIDEILKLVAKRRRVGIAPGAGTQKPKLH</sequence>
<dbReference type="NCBIfam" id="TIGR01494">
    <property type="entry name" value="ATPase_P-type"/>
    <property type="match status" value="3"/>
</dbReference>
<evidence type="ECO:0000256" key="15">
    <source>
        <dbReference type="SAM" id="Phobius"/>
    </source>
</evidence>
<dbReference type="Pfam" id="PF13246">
    <property type="entry name" value="Cation_ATPase"/>
    <property type="match status" value="1"/>
</dbReference>
<dbReference type="GO" id="GO:0016887">
    <property type="term" value="F:ATP hydrolysis activity"/>
    <property type="evidence" value="ECO:0007669"/>
    <property type="project" value="InterPro"/>
</dbReference>
<evidence type="ECO:0000256" key="10">
    <source>
        <dbReference type="ARBA" id="ARBA00022967"/>
    </source>
</evidence>
<dbReference type="KEGG" id="bdw:94337549"/>
<evidence type="ECO:0000256" key="3">
    <source>
        <dbReference type="ARBA" id="ARBA00022448"/>
    </source>
</evidence>
<dbReference type="SMART" id="SM00831">
    <property type="entry name" value="Cation_ATPase_N"/>
    <property type="match status" value="1"/>
</dbReference>
<dbReference type="InterPro" id="IPR004014">
    <property type="entry name" value="ATPase_P-typ_cation-transptr_N"/>
</dbReference>
<comment type="similarity">
    <text evidence="14">Belongs to the cation transport ATPase (P-type) (TC 3.A.3) family.</text>
</comment>
<keyword evidence="4" id="KW-0109">Calcium transport</keyword>
<feature type="transmembrane region" description="Helical" evidence="15">
    <location>
        <begin position="223"/>
        <end position="246"/>
    </location>
</feature>
<dbReference type="SFLD" id="SFLDS00003">
    <property type="entry name" value="Haloacid_Dehalogenase"/>
    <property type="match status" value="1"/>
</dbReference>
<comment type="caution">
    <text evidence="17">The sequence shown here is derived from an EMBL/GenBank/DDBJ whole genome shotgun (WGS) entry which is preliminary data.</text>
</comment>
<comment type="subcellular location">
    <subcellularLocation>
        <location evidence="1">Membrane</location>
        <topology evidence="1">Multi-pass membrane protein</topology>
    </subcellularLocation>
</comment>
<dbReference type="InterPro" id="IPR023299">
    <property type="entry name" value="ATPase_P-typ_cyto_dom_N"/>
</dbReference>
<dbReference type="InterPro" id="IPR006068">
    <property type="entry name" value="ATPase_P-typ_cation-transptr_C"/>
</dbReference>
<dbReference type="FunFam" id="3.40.50.1000:FF:000083">
    <property type="entry name" value="Sodium/potassium-transporting ATPase subunit alpha"/>
    <property type="match status" value="1"/>
</dbReference>
<evidence type="ECO:0000256" key="12">
    <source>
        <dbReference type="ARBA" id="ARBA00023065"/>
    </source>
</evidence>
<dbReference type="InterPro" id="IPR036412">
    <property type="entry name" value="HAD-like_sf"/>
</dbReference>
<gene>
    <name evidence="17" type="ORF">BdWA1_003252</name>
</gene>
<dbReference type="Pfam" id="PF00122">
    <property type="entry name" value="E1-E2_ATPase"/>
    <property type="match status" value="1"/>
</dbReference>
<dbReference type="InterPro" id="IPR044492">
    <property type="entry name" value="P_typ_ATPase_HD_dom"/>
</dbReference>
<evidence type="ECO:0000256" key="8">
    <source>
        <dbReference type="ARBA" id="ARBA00022840"/>
    </source>
</evidence>
<dbReference type="InterPro" id="IPR018303">
    <property type="entry name" value="ATPase_P-typ_P_site"/>
</dbReference>
<reference evidence="17" key="1">
    <citation type="journal article" date="2023" name="Nat. Microbiol.">
        <title>Babesia duncani multi-omics identifies virulence factors and drug targets.</title>
        <authorList>
            <person name="Singh P."/>
            <person name="Lonardi S."/>
            <person name="Liang Q."/>
            <person name="Vydyam P."/>
            <person name="Khabirova E."/>
            <person name="Fang T."/>
            <person name="Gihaz S."/>
            <person name="Thekkiniath J."/>
            <person name="Munshi M."/>
            <person name="Abel S."/>
            <person name="Ciampossin L."/>
            <person name="Batugedara G."/>
            <person name="Gupta M."/>
            <person name="Lu X.M."/>
            <person name="Lenz T."/>
            <person name="Chakravarty S."/>
            <person name="Cornillot E."/>
            <person name="Hu Y."/>
            <person name="Ma W."/>
            <person name="Gonzalez L.M."/>
            <person name="Sanchez S."/>
            <person name="Estrada K."/>
            <person name="Sanchez-Flores A."/>
            <person name="Montero E."/>
            <person name="Harb O.S."/>
            <person name="Le Roch K.G."/>
            <person name="Mamoun C.B."/>
        </authorList>
    </citation>
    <scope>NUCLEOTIDE SEQUENCE</scope>
    <source>
        <strain evidence="17">WA1</strain>
    </source>
</reference>
<dbReference type="Gene3D" id="1.20.1110.10">
    <property type="entry name" value="Calcium-transporting ATPase, transmembrane domain"/>
    <property type="match status" value="1"/>
</dbReference>
<dbReference type="GeneID" id="94337549"/>
<dbReference type="FunFam" id="1.20.1110.10:FF:000027">
    <property type="entry name" value="Calcium-transporting ATPase, putative"/>
    <property type="match status" value="1"/>
</dbReference>
<dbReference type="GO" id="GO:0016020">
    <property type="term" value="C:membrane"/>
    <property type="evidence" value="ECO:0007669"/>
    <property type="project" value="UniProtKB-SubCell"/>
</dbReference>
<evidence type="ECO:0000256" key="9">
    <source>
        <dbReference type="ARBA" id="ARBA00022842"/>
    </source>
</evidence>
<dbReference type="InterPro" id="IPR059000">
    <property type="entry name" value="ATPase_P-type_domA"/>
</dbReference>
<dbReference type="Pfam" id="PF00690">
    <property type="entry name" value="Cation_ATPase_N"/>
    <property type="match status" value="1"/>
</dbReference>
<dbReference type="GO" id="GO:0005524">
    <property type="term" value="F:ATP binding"/>
    <property type="evidence" value="ECO:0007669"/>
    <property type="project" value="UniProtKB-KW"/>
</dbReference>
<evidence type="ECO:0000256" key="14">
    <source>
        <dbReference type="ARBA" id="ARBA00038148"/>
    </source>
</evidence>
<protein>
    <recommendedName>
        <fullName evidence="2">P-type Ca(2+) transporter</fullName>
        <ecNumber evidence="2">7.2.2.10</ecNumber>
    </recommendedName>
</protein>
<feature type="transmembrane region" description="Helical" evidence="15">
    <location>
        <begin position="94"/>
        <end position="116"/>
    </location>
</feature>
<dbReference type="PRINTS" id="PR00119">
    <property type="entry name" value="CATATPASE"/>
</dbReference>
<evidence type="ECO:0000313" key="17">
    <source>
        <dbReference type="EMBL" id="KAK2195575.1"/>
    </source>
</evidence>
<dbReference type="SUPFAM" id="SSF81660">
    <property type="entry name" value="Metal cation-transporting ATPase, ATP-binding domain N"/>
    <property type="match status" value="1"/>
</dbReference>
<dbReference type="PANTHER" id="PTHR42861">
    <property type="entry name" value="CALCIUM-TRANSPORTING ATPASE"/>
    <property type="match status" value="1"/>
</dbReference>
<dbReference type="Pfam" id="PF00689">
    <property type="entry name" value="Cation_ATPase_C"/>
    <property type="match status" value="1"/>
</dbReference>
<feature type="transmembrane region" description="Helical" evidence="15">
    <location>
        <begin position="829"/>
        <end position="853"/>
    </location>
</feature>
<keyword evidence="6" id="KW-0547">Nucleotide-binding</keyword>
<keyword evidence="5 15" id="KW-0812">Transmembrane</keyword>
<keyword evidence="8" id="KW-0067">ATP-binding</keyword>
<keyword evidence="7" id="KW-0106">Calcium</keyword>
<dbReference type="RefSeq" id="XP_067802418.1">
    <property type="nucleotide sequence ID" value="XM_067948267.1"/>
</dbReference>
<dbReference type="SUPFAM" id="SSF81665">
    <property type="entry name" value="Calcium ATPase, transmembrane domain M"/>
    <property type="match status" value="1"/>
</dbReference>
<dbReference type="SFLD" id="SFLDF00027">
    <property type="entry name" value="p-type_atpase"/>
    <property type="match status" value="1"/>
</dbReference>
<dbReference type="AlphaFoldDB" id="A0AAD9PIM2"/>
<feature type="transmembrane region" description="Helical" evidence="15">
    <location>
        <begin position="972"/>
        <end position="992"/>
    </location>
</feature>